<organism evidence="11 12">
    <name type="scientific">Cohnella candidum</name>
    <dbReference type="NCBI Taxonomy" id="2674991"/>
    <lineage>
        <taxon>Bacteria</taxon>
        <taxon>Bacillati</taxon>
        <taxon>Bacillota</taxon>
        <taxon>Bacilli</taxon>
        <taxon>Bacillales</taxon>
        <taxon>Paenibacillaceae</taxon>
        <taxon>Cohnella</taxon>
    </lineage>
</organism>
<feature type="transmembrane region" description="Helical" evidence="9">
    <location>
        <begin position="241"/>
        <end position="262"/>
    </location>
</feature>
<gene>
    <name evidence="11" type="ORF">EAV92_16250</name>
</gene>
<sequence>MKAKAATLKGLKILYLALHMIVMAFPLYWIVVTSLKPKREIFKLPITYWPSTFTLDNFNRIFTVSKFQVYIMNSLFVSIVSAICVIFISILCAYVMARFTFRGHKQIMLAFFLTQMLPGFISLAPLYLMMSKMGLTNTRLSLIILYTTMSIAFSTIMLRGFFQRIPSSLEEAAMIDGCSRISSLFRIIIPVMLPGIASTFIFAFVQNWNELFMAVMFIDTNSLKTLPVGMNSFVLKFDIDWGSMSAGTVISVIPTIIMFAFAQRYIVEGLTQGAEKG</sequence>
<keyword evidence="6 9" id="KW-0812">Transmembrane</keyword>
<evidence type="ECO:0000256" key="5">
    <source>
        <dbReference type="ARBA" id="ARBA00022597"/>
    </source>
</evidence>
<name>A0A3G3K1F2_9BACL</name>
<evidence type="ECO:0000256" key="1">
    <source>
        <dbReference type="ARBA" id="ARBA00004651"/>
    </source>
</evidence>
<evidence type="ECO:0000256" key="7">
    <source>
        <dbReference type="ARBA" id="ARBA00022989"/>
    </source>
</evidence>
<dbReference type="AlphaFoldDB" id="A0A3G3K1F2"/>
<dbReference type="PANTHER" id="PTHR32243:SF50">
    <property type="entry name" value="MALTOSE_MALTODEXTRIN TRANSPORT SYSTEM PERMEASE PROTEIN MALG"/>
    <property type="match status" value="1"/>
</dbReference>
<evidence type="ECO:0000256" key="2">
    <source>
        <dbReference type="ARBA" id="ARBA00009047"/>
    </source>
</evidence>
<dbReference type="EMBL" id="CP033433">
    <property type="protein sequence ID" value="AYQ73991.1"/>
    <property type="molecule type" value="Genomic_DNA"/>
</dbReference>
<dbReference type="GO" id="GO:0055085">
    <property type="term" value="P:transmembrane transport"/>
    <property type="evidence" value="ECO:0007669"/>
    <property type="project" value="InterPro"/>
</dbReference>
<comment type="similarity">
    <text evidence="2">Belongs to the binding-protein-dependent transport system permease family. MalFG subfamily.</text>
</comment>
<evidence type="ECO:0000256" key="4">
    <source>
        <dbReference type="ARBA" id="ARBA00022475"/>
    </source>
</evidence>
<comment type="subcellular location">
    <subcellularLocation>
        <location evidence="1 9">Cell membrane</location>
        <topology evidence="1 9">Multi-pass membrane protein</topology>
    </subcellularLocation>
</comment>
<feature type="transmembrane region" description="Helical" evidence="9">
    <location>
        <begin position="75"/>
        <end position="97"/>
    </location>
</feature>
<keyword evidence="12" id="KW-1185">Reference proteome</keyword>
<dbReference type="CDD" id="cd06261">
    <property type="entry name" value="TM_PBP2"/>
    <property type="match status" value="1"/>
</dbReference>
<dbReference type="InterPro" id="IPR000515">
    <property type="entry name" value="MetI-like"/>
</dbReference>
<dbReference type="KEGG" id="coh:EAV92_16250"/>
<keyword evidence="3 9" id="KW-0813">Transport</keyword>
<feature type="domain" description="ABC transmembrane type-1" evidence="10">
    <location>
        <begin position="71"/>
        <end position="262"/>
    </location>
</feature>
<keyword evidence="5" id="KW-0762">Sugar transport</keyword>
<keyword evidence="7 9" id="KW-1133">Transmembrane helix</keyword>
<proteinExistence type="inferred from homology"/>
<keyword evidence="8 9" id="KW-0472">Membrane</keyword>
<protein>
    <submittedName>
        <fullName evidence="11">Carbohydrate ABC transporter permease</fullName>
    </submittedName>
</protein>
<feature type="transmembrane region" description="Helical" evidence="9">
    <location>
        <begin position="12"/>
        <end position="31"/>
    </location>
</feature>
<feature type="transmembrane region" description="Helical" evidence="9">
    <location>
        <begin position="183"/>
        <end position="205"/>
    </location>
</feature>
<dbReference type="InterPro" id="IPR050901">
    <property type="entry name" value="BP-dep_ABC_trans_perm"/>
</dbReference>
<dbReference type="SUPFAM" id="SSF161098">
    <property type="entry name" value="MetI-like"/>
    <property type="match status" value="1"/>
</dbReference>
<keyword evidence="4" id="KW-1003">Cell membrane</keyword>
<evidence type="ECO:0000313" key="12">
    <source>
        <dbReference type="Proteomes" id="UP000269097"/>
    </source>
</evidence>
<feature type="transmembrane region" description="Helical" evidence="9">
    <location>
        <begin position="109"/>
        <end position="128"/>
    </location>
</feature>
<reference evidence="11 12" key="1">
    <citation type="submission" date="2018-10" db="EMBL/GenBank/DDBJ databases">
        <title>Genome Sequence of Cohnella sp.</title>
        <authorList>
            <person name="Srinivasan S."/>
            <person name="Kim M.K."/>
        </authorList>
    </citation>
    <scope>NUCLEOTIDE SEQUENCE [LARGE SCALE GENOMIC DNA]</scope>
    <source>
        <strain evidence="11 12">18JY8-7</strain>
    </source>
</reference>
<evidence type="ECO:0000256" key="3">
    <source>
        <dbReference type="ARBA" id="ARBA00022448"/>
    </source>
</evidence>
<evidence type="ECO:0000313" key="11">
    <source>
        <dbReference type="EMBL" id="AYQ73991.1"/>
    </source>
</evidence>
<dbReference type="Proteomes" id="UP000269097">
    <property type="component" value="Chromosome"/>
</dbReference>
<evidence type="ECO:0000259" key="10">
    <source>
        <dbReference type="PROSITE" id="PS50928"/>
    </source>
</evidence>
<accession>A0A3G3K1F2</accession>
<dbReference type="Pfam" id="PF00528">
    <property type="entry name" value="BPD_transp_1"/>
    <property type="match status" value="1"/>
</dbReference>
<evidence type="ECO:0000256" key="6">
    <source>
        <dbReference type="ARBA" id="ARBA00022692"/>
    </source>
</evidence>
<evidence type="ECO:0000256" key="8">
    <source>
        <dbReference type="ARBA" id="ARBA00023136"/>
    </source>
</evidence>
<dbReference type="Gene3D" id="1.10.3720.10">
    <property type="entry name" value="MetI-like"/>
    <property type="match status" value="1"/>
</dbReference>
<dbReference type="GO" id="GO:0005886">
    <property type="term" value="C:plasma membrane"/>
    <property type="evidence" value="ECO:0007669"/>
    <property type="project" value="UniProtKB-SubCell"/>
</dbReference>
<dbReference type="PANTHER" id="PTHR32243">
    <property type="entry name" value="MALTOSE TRANSPORT SYSTEM PERMEASE-RELATED"/>
    <property type="match status" value="1"/>
</dbReference>
<feature type="transmembrane region" description="Helical" evidence="9">
    <location>
        <begin position="140"/>
        <end position="162"/>
    </location>
</feature>
<dbReference type="PROSITE" id="PS50928">
    <property type="entry name" value="ABC_TM1"/>
    <property type="match status" value="1"/>
</dbReference>
<dbReference type="RefSeq" id="WP_123042075.1">
    <property type="nucleotide sequence ID" value="NZ_CP033433.1"/>
</dbReference>
<evidence type="ECO:0000256" key="9">
    <source>
        <dbReference type="RuleBase" id="RU363032"/>
    </source>
</evidence>
<dbReference type="InterPro" id="IPR035906">
    <property type="entry name" value="MetI-like_sf"/>
</dbReference>